<evidence type="ECO:0000313" key="2">
    <source>
        <dbReference type="WBParaSite" id="RSKR_0000951200.1"/>
    </source>
</evidence>
<sequence length="250" mass="29228">MPPHMPPHMPFGRPMMPQIPFNGPMSNNGPMSPIPFGRPMPPMPSGTPMPPMPFNRPMLPTMPFMPFGRPMPNNGPMVGTKITIPNIPTPSKVIAPEEDKNVIVIEKPNIDIDKKNDEDRLPTPPPYNDEKKFEMQNDFEGRNDRVNFFKLPALFLTREKIREYRKRSDGFEPSNREEFGNNRQSRFPFSKQMKRHNRRNNEQQDMRRDFNRNSFQARDNFGKFNNNNMKPQFDAPNFGDVLPILRERVY</sequence>
<name>A0AC35UA43_9BILA</name>
<organism evidence="1 2">
    <name type="scientific">Rhabditophanes sp. KR3021</name>
    <dbReference type="NCBI Taxonomy" id="114890"/>
    <lineage>
        <taxon>Eukaryota</taxon>
        <taxon>Metazoa</taxon>
        <taxon>Ecdysozoa</taxon>
        <taxon>Nematoda</taxon>
        <taxon>Chromadorea</taxon>
        <taxon>Rhabditida</taxon>
        <taxon>Tylenchina</taxon>
        <taxon>Panagrolaimomorpha</taxon>
        <taxon>Strongyloidoidea</taxon>
        <taxon>Alloionematidae</taxon>
        <taxon>Rhabditophanes</taxon>
    </lineage>
</organism>
<reference evidence="2" key="1">
    <citation type="submission" date="2016-11" db="UniProtKB">
        <authorList>
            <consortium name="WormBaseParasite"/>
        </authorList>
    </citation>
    <scope>IDENTIFICATION</scope>
    <source>
        <strain evidence="2">KR3021</strain>
    </source>
</reference>
<protein>
    <submittedName>
        <fullName evidence="2">Uncharacterized protein</fullName>
    </submittedName>
</protein>
<accession>A0AC35UA43</accession>
<dbReference type="WBParaSite" id="RSKR_0000951200.1">
    <property type="protein sequence ID" value="RSKR_0000951200.1"/>
    <property type="gene ID" value="RSKR_0000951200"/>
</dbReference>
<dbReference type="Proteomes" id="UP000095286">
    <property type="component" value="Unplaced"/>
</dbReference>
<evidence type="ECO:0000313" key="1">
    <source>
        <dbReference type="Proteomes" id="UP000095286"/>
    </source>
</evidence>
<proteinExistence type="predicted"/>